<name>F4KNJ5_PORAD</name>
<reference evidence="2" key="1">
    <citation type="submission" date="2011-04" db="EMBL/GenBank/DDBJ databases">
        <title>The complete genome of Porphyromonas asaccharolytica DSM 20707.</title>
        <authorList>
            <person name="Lucas S."/>
            <person name="Han J."/>
            <person name="Lapidus A."/>
            <person name="Bruce D."/>
            <person name="Goodwin L."/>
            <person name="Pitluck S."/>
            <person name="Peters L."/>
            <person name="Kyrpides N."/>
            <person name="Mavromatis K."/>
            <person name="Ivanova N."/>
            <person name="Ovchinnikova G."/>
            <person name="Pagani I."/>
            <person name="Lu M."/>
            <person name="Detter J.C."/>
            <person name="Tapia R."/>
            <person name="Han C."/>
            <person name="Land M."/>
            <person name="Hauser L."/>
            <person name="Markowitz V."/>
            <person name="Cheng J.-F."/>
            <person name="Hugenholtz P."/>
            <person name="Woyke T."/>
            <person name="Wu D."/>
            <person name="Gronow S."/>
            <person name="Wellnitz S."/>
            <person name="Brambilla E."/>
            <person name="Klenk H.-P."/>
            <person name="Eisen J.A."/>
        </authorList>
    </citation>
    <scope>NUCLEOTIDE SEQUENCE [LARGE SCALE GENOMIC DNA]</scope>
    <source>
        <strain evidence="2">ATCC 25260 / DSM 20707 / VPI 4198</strain>
    </source>
</reference>
<dbReference type="STRING" id="879243.Poras_0512"/>
<dbReference type="EMBL" id="CP002689">
    <property type="protein sequence ID" value="AEE12466.1"/>
    <property type="molecule type" value="Genomic_DNA"/>
</dbReference>
<accession>F4KNJ5</accession>
<gene>
    <name evidence="1" type="ordered locus">Poras_0512</name>
</gene>
<protein>
    <submittedName>
        <fullName evidence="1">Uncharacterized protein</fullName>
    </submittedName>
</protein>
<dbReference type="Proteomes" id="UP000006545">
    <property type="component" value="Chromosome"/>
</dbReference>
<dbReference type="HOGENOM" id="CLU_2918739_0_0_10"/>
<dbReference type="AlphaFoldDB" id="F4KNJ5"/>
<evidence type="ECO:0000313" key="1">
    <source>
        <dbReference type="EMBL" id="AEE12466.1"/>
    </source>
</evidence>
<dbReference type="KEGG" id="pah:Poras_0512"/>
<keyword evidence="2" id="KW-1185">Reference proteome</keyword>
<organism evidence="1 2">
    <name type="scientific">Porphyromonas asaccharolytica (strain ATCC 25260 / DSM 20707 / BCRC 10618 / CCUG 7834 / JCM 6326 / LMG 13178 / VPI 4198 / B440)</name>
    <name type="common">Bacteroides asaccharolyticus</name>
    <dbReference type="NCBI Taxonomy" id="879243"/>
    <lineage>
        <taxon>Bacteria</taxon>
        <taxon>Pseudomonadati</taxon>
        <taxon>Bacteroidota</taxon>
        <taxon>Bacteroidia</taxon>
        <taxon>Bacteroidales</taxon>
        <taxon>Porphyromonadaceae</taxon>
        <taxon>Porphyromonas</taxon>
    </lineage>
</organism>
<sequence>MDGTKVRLISLILAFFRYESANAYFFYDETIKCNKAPSNDECHWELCAICQKWSFYSVKLR</sequence>
<proteinExistence type="predicted"/>
<evidence type="ECO:0000313" key="2">
    <source>
        <dbReference type="Proteomes" id="UP000006545"/>
    </source>
</evidence>